<evidence type="ECO:0000313" key="3">
    <source>
        <dbReference type="Proteomes" id="UP000063789"/>
    </source>
</evidence>
<keyword evidence="3" id="KW-1185">Reference proteome</keyword>
<evidence type="ECO:0000256" key="1">
    <source>
        <dbReference type="SAM" id="Phobius"/>
    </source>
</evidence>
<reference evidence="3" key="1">
    <citation type="submission" date="2015-06" db="EMBL/GenBank/DDBJ databases">
        <title>Complete genome sequence and metabolic analysis of phthalate degradation pathway in Gordonia sp. QH-11.</title>
        <authorList>
            <person name="Jin D."/>
            <person name="Kong X."/>
            <person name="Bai Z."/>
        </authorList>
    </citation>
    <scope>NUCLEOTIDE SEQUENCE [LARGE SCALE GENOMIC DNA]</scope>
    <source>
        <strain evidence="3">QH-11</strain>
    </source>
</reference>
<dbReference type="Proteomes" id="UP000063789">
    <property type="component" value="Chromosome"/>
</dbReference>
<gene>
    <name evidence="2" type="ORF">ACH46_20110</name>
</gene>
<dbReference type="AlphaFoldDB" id="A0A0N7FV75"/>
<dbReference type="EMBL" id="CP011853">
    <property type="protein sequence ID" value="ALG86375.1"/>
    <property type="molecule type" value="Genomic_DNA"/>
</dbReference>
<feature type="transmembrane region" description="Helical" evidence="1">
    <location>
        <begin position="98"/>
        <end position="128"/>
    </location>
</feature>
<feature type="transmembrane region" description="Helical" evidence="1">
    <location>
        <begin position="32"/>
        <end position="51"/>
    </location>
</feature>
<protein>
    <submittedName>
        <fullName evidence="2">Uncharacterized protein</fullName>
    </submittedName>
</protein>
<dbReference type="PATRIC" id="fig|1136941.3.peg.4118"/>
<dbReference type="OrthoDB" id="4568037at2"/>
<dbReference type="RefSeq" id="WP_062394606.1">
    <property type="nucleotide sequence ID" value="NZ_CP011853.1"/>
</dbReference>
<organism evidence="2 3">
    <name type="scientific">Gordonia phthalatica</name>
    <dbReference type="NCBI Taxonomy" id="1136941"/>
    <lineage>
        <taxon>Bacteria</taxon>
        <taxon>Bacillati</taxon>
        <taxon>Actinomycetota</taxon>
        <taxon>Actinomycetes</taxon>
        <taxon>Mycobacteriales</taxon>
        <taxon>Gordoniaceae</taxon>
        <taxon>Gordonia</taxon>
    </lineage>
</organism>
<keyword evidence="1" id="KW-0812">Transmembrane</keyword>
<keyword evidence="1" id="KW-1133">Transmembrane helix</keyword>
<proteinExistence type="predicted"/>
<accession>A0A0N7FV75</accession>
<feature type="transmembrane region" description="Helical" evidence="1">
    <location>
        <begin position="72"/>
        <end position="92"/>
    </location>
</feature>
<name>A0A0N7FV75_9ACTN</name>
<evidence type="ECO:0000313" key="2">
    <source>
        <dbReference type="EMBL" id="ALG86375.1"/>
    </source>
</evidence>
<reference evidence="2 3" key="2">
    <citation type="journal article" date="2017" name="Int. J. Syst. Evol. Microbiol.">
        <title>Gordonia phthalatica sp. nov., a di-n-butyl phthalate-degrading bacterium isolated from activated sludge.</title>
        <authorList>
            <person name="Jin D."/>
            <person name="Kong X."/>
            <person name="Jia M."/>
            <person name="Yu X."/>
            <person name="Wang X."/>
            <person name="Zhuang X."/>
            <person name="Deng Y."/>
            <person name="Bai Z."/>
        </authorList>
    </citation>
    <scope>NUCLEOTIDE SEQUENCE [LARGE SCALE GENOMIC DNA]</scope>
    <source>
        <strain evidence="2 3">QH-11</strain>
    </source>
</reference>
<dbReference type="KEGG" id="goq:ACH46_20110"/>
<sequence>MMTRIRLLAASMTPLLAILAIRVWSAQCLVSVILAGIALISVVSLIGFMHARKGLGTNTQTLAAVEDQTDQIPAYLVTYLLPFVILTVSGWLDIVAYALLAAVLILVIIQTDLIYVQPLLLIAGWHLYRVDISNGYGREYILISKNKLYPGQSVDTVSLGGNYAKVLEVKE</sequence>
<keyword evidence="1" id="KW-0472">Membrane</keyword>